<evidence type="ECO:0000313" key="3">
    <source>
        <dbReference type="Proteomes" id="UP000287972"/>
    </source>
</evidence>
<keyword evidence="3" id="KW-1185">Reference proteome</keyword>
<dbReference type="AlphaFoldDB" id="A0A428PD99"/>
<evidence type="ECO:0000259" key="1">
    <source>
        <dbReference type="Pfam" id="PF00501"/>
    </source>
</evidence>
<sequence length="684" mass="75884">MVSNHSPRLLWQPREPSNAMLSKFRHFVNQRHSLNLKNYHDLWTYSTDDQATNDFWVDLFIFLGLTGDKVPQISYAAKDRESLFPPPTWYPEVKLNFTEILLSDRDPSKIVLHACTEGGNDVQDISWGTLISQVADLADAMRSSGIVKGDRVAGVLSNRLETIVACLATLSIGALWSTSSPDMGVEGVLDRLKQIQPKLLFTESDVFYGNKVLGLMEKNRSCAKQMLKTSEFMNMVVIPRSKPVQDEPELKLVTWSAFLKRGSGRPMQFERLPFNHPGFIVYSSGTTGPPKCIVHSAAGLLLQSRKDSVLHFDVQPGDNILQYTTTGWIMWGKVICGIGYGGRTVLYDGSPLKPDSLVLLRLISRLGITHFGTSARYLTELKNSGLAPRDAIDLSCLKCVISTGSTLTADVSEWFYDVGFPPHVHLVSTSGGTDIAASTVVTGNPTLPLYAGEIQCETLGMATDITDADALEPISVKKIGRAGELTCGRPFPSQPVCFWGDDDMSRYKSSYFEKYGNKKWCQGDFIQMNPETGGFLMLGRSDGVLNPSGVRFGSAEIYEVVEKISGIADTLCVGRRRPHDQDEAVMLFVKMAKGQKLTRQLKSTLKAAIRTARTQRHVPKFIFQVPDIPYTINGKKIEQEVKAIISRGTSKANGAVANPESFEYFRQFYEVETEDEAEEIQAKL</sequence>
<comment type="caution">
    <text evidence="2">The sequence shown here is derived from an EMBL/GenBank/DDBJ whole genome shotgun (WGS) entry which is preliminary data.</text>
</comment>
<organism evidence="2 3">
    <name type="scientific">Fusarium floridanum</name>
    <dbReference type="NCBI Taxonomy" id="1325733"/>
    <lineage>
        <taxon>Eukaryota</taxon>
        <taxon>Fungi</taxon>
        <taxon>Dikarya</taxon>
        <taxon>Ascomycota</taxon>
        <taxon>Pezizomycotina</taxon>
        <taxon>Sordariomycetes</taxon>
        <taxon>Hypocreomycetidae</taxon>
        <taxon>Hypocreales</taxon>
        <taxon>Nectriaceae</taxon>
        <taxon>Fusarium</taxon>
        <taxon>Fusarium solani species complex</taxon>
    </lineage>
</organism>
<dbReference type="InterPro" id="IPR000873">
    <property type="entry name" value="AMP-dep_synth/lig_dom"/>
</dbReference>
<dbReference type="InterPro" id="IPR005914">
    <property type="entry name" value="Acac_CoA_synth"/>
</dbReference>
<dbReference type="EMBL" id="NKCL01000798">
    <property type="protein sequence ID" value="RSL50975.1"/>
    <property type="molecule type" value="Genomic_DNA"/>
</dbReference>
<accession>A0A428PD99</accession>
<dbReference type="NCBIfam" id="TIGR01217">
    <property type="entry name" value="ac_ac_CoA_syn"/>
    <property type="match status" value="1"/>
</dbReference>
<protein>
    <recommendedName>
        <fullName evidence="1">AMP-dependent synthetase/ligase domain-containing protein</fullName>
    </recommendedName>
</protein>
<evidence type="ECO:0000313" key="2">
    <source>
        <dbReference type="EMBL" id="RSL50975.1"/>
    </source>
</evidence>
<dbReference type="GO" id="GO:0006629">
    <property type="term" value="P:lipid metabolic process"/>
    <property type="evidence" value="ECO:0007669"/>
    <property type="project" value="InterPro"/>
</dbReference>
<dbReference type="PANTHER" id="PTHR42921:SF4">
    <property type="entry name" value="ACETOACETYL-COA SYNTHASE (AFU_ORTHOLOGUE AFUA_8G04770)"/>
    <property type="match status" value="1"/>
</dbReference>
<gene>
    <name evidence="2" type="ORF">CEP51_015270</name>
</gene>
<dbReference type="SUPFAM" id="SSF56801">
    <property type="entry name" value="Acetyl-CoA synthetase-like"/>
    <property type="match status" value="1"/>
</dbReference>
<dbReference type="NCBIfam" id="NF002937">
    <property type="entry name" value="PRK03584.1"/>
    <property type="match status" value="1"/>
</dbReference>
<name>A0A428PD99_9HYPO</name>
<dbReference type="PROSITE" id="PS00455">
    <property type="entry name" value="AMP_BINDING"/>
    <property type="match status" value="1"/>
</dbReference>
<dbReference type="InterPro" id="IPR042099">
    <property type="entry name" value="ANL_N_sf"/>
</dbReference>
<dbReference type="Pfam" id="PF00501">
    <property type="entry name" value="AMP-binding"/>
    <property type="match status" value="1"/>
</dbReference>
<dbReference type="GO" id="GO:0030729">
    <property type="term" value="F:acetoacetate-CoA ligase activity"/>
    <property type="evidence" value="ECO:0007669"/>
    <property type="project" value="InterPro"/>
</dbReference>
<dbReference type="InterPro" id="IPR045851">
    <property type="entry name" value="AMP-bd_C_sf"/>
</dbReference>
<dbReference type="Gene3D" id="3.30.300.30">
    <property type="match status" value="1"/>
</dbReference>
<feature type="domain" description="AMP-dependent synthetase/ligase" evidence="1">
    <location>
        <begin position="105"/>
        <end position="490"/>
    </location>
</feature>
<proteinExistence type="predicted"/>
<dbReference type="Proteomes" id="UP000287972">
    <property type="component" value="Unassembled WGS sequence"/>
</dbReference>
<dbReference type="Gene3D" id="3.40.50.12780">
    <property type="entry name" value="N-terminal domain of ligase-like"/>
    <property type="match status" value="1"/>
</dbReference>
<dbReference type="PANTHER" id="PTHR42921">
    <property type="entry name" value="ACETOACETYL-COA SYNTHETASE"/>
    <property type="match status" value="1"/>
</dbReference>
<dbReference type="InterPro" id="IPR020845">
    <property type="entry name" value="AMP-binding_CS"/>
</dbReference>
<reference evidence="2 3" key="1">
    <citation type="submission" date="2017-06" db="EMBL/GenBank/DDBJ databases">
        <title>Comparative genomic analysis of Ambrosia Fusariam Clade fungi.</title>
        <authorList>
            <person name="Stajich J.E."/>
            <person name="Carrillo J."/>
            <person name="Kijimoto T."/>
            <person name="Eskalen A."/>
            <person name="O'Donnell K."/>
            <person name="Kasson M."/>
        </authorList>
    </citation>
    <scope>NUCLEOTIDE SEQUENCE [LARGE SCALE GENOMIC DNA]</scope>
    <source>
        <strain evidence="2 3">NRRL62606</strain>
    </source>
</reference>